<reference evidence="7 8" key="1">
    <citation type="journal article" date="2022" name="BMC Genomics">
        <title>Comparative genome analysis of mycobacteria focusing on tRNA and non-coding RNA.</title>
        <authorList>
            <person name="Behra P.R.K."/>
            <person name="Pettersson B.M.F."/>
            <person name="Ramesh M."/>
            <person name="Das S."/>
            <person name="Dasgupta S."/>
            <person name="Kirsebom L.A."/>
        </authorList>
    </citation>
    <scope>NUCLEOTIDE SEQUENCE [LARGE SCALE GENOMIC DNA]</scope>
    <source>
        <strain evidence="7 8">DSM 44078</strain>
    </source>
</reference>
<dbReference type="EMBL" id="JACKTY010000012">
    <property type="protein sequence ID" value="MCV7224831.1"/>
    <property type="molecule type" value="Genomic_DNA"/>
</dbReference>
<gene>
    <name evidence="7" type="ORF">H7J73_02085</name>
</gene>
<keyword evidence="4 5" id="KW-0472">Membrane</keyword>
<name>A0ABT3C5U8_9MYCO</name>
<evidence type="ECO:0000313" key="8">
    <source>
        <dbReference type="Proteomes" id="UP001526201"/>
    </source>
</evidence>
<protein>
    <submittedName>
        <fullName evidence="7">DUF202 domain-containing protein</fullName>
    </submittedName>
</protein>
<accession>A0ABT3C5U8</accession>
<sequence length="100" mass="10541">MEGDDPTGRSGPHYRMRLANERTFLAWQGMSLSLLAASVAVQSFSAPAISRVWSALGIVLAVLSSATAVAGLVRWRRIERGLVGAAGNVDPKADQGCRCG</sequence>
<dbReference type="Pfam" id="PF02656">
    <property type="entry name" value="DUF202"/>
    <property type="match status" value="1"/>
</dbReference>
<evidence type="ECO:0000259" key="6">
    <source>
        <dbReference type="Pfam" id="PF02656"/>
    </source>
</evidence>
<keyword evidence="2 5" id="KW-0812">Transmembrane</keyword>
<comment type="caution">
    <text evidence="7">The sequence shown here is derived from an EMBL/GenBank/DDBJ whole genome shotgun (WGS) entry which is preliminary data.</text>
</comment>
<keyword evidence="8" id="KW-1185">Reference proteome</keyword>
<evidence type="ECO:0000313" key="7">
    <source>
        <dbReference type="EMBL" id="MCV7224831.1"/>
    </source>
</evidence>
<feature type="transmembrane region" description="Helical" evidence="5">
    <location>
        <begin position="24"/>
        <end position="46"/>
    </location>
</feature>
<evidence type="ECO:0000256" key="3">
    <source>
        <dbReference type="ARBA" id="ARBA00022989"/>
    </source>
</evidence>
<dbReference type="InterPro" id="IPR003807">
    <property type="entry name" value="DUF202"/>
</dbReference>
<comment type="subcellular location">
    <subcellularLocation>
        <location evidence="1">Endomembrane system</location>
        <topology evidence="1">Multi-pass membrane protein</topology>
    </subcellularLocation>
</comment>
<evidence type="ECO:0000256" key="1">
    <source>
        <dbReference type="ARBA" id="ARBA00004127"/>
    </source>
</evidence>
<feature type="domain" description="DUF202" evidence="6">
    <location>
        <begin position="15"/>
        <end position="80"/>
    </location>
</feature>
<keyword evidence="3 5" id="KW-1133">Transmembrane helix</keyword>
<dbReference type="RefSeq" id="WP_264065584.1">
    <property type="nucleotide sequence ID" value="NZ_JACKTY010000012.1"/>
</dbReference>
<organism evidence="7 8">
    <name type="scientific">Mycolicibacterium komossense</name>
    <dbReference type="NCBI Taxonomy" id="1779"/>
    <lineage>
        <taxon>Bacteria</taxon>
        <taxon>Bacillati</taxon>
        <taxon>Actinomycetota</taxon>
        <taxon>Actinomycetes</taxon>
        <taxon>Mycobacteriales</taxon>
        <taxon>Mycobacteriaceae</taxon>
        <taxon>Mycolicibacterium</taxon>
    </lineage>
</organism>
<evidence type="ECO:0000256" key="4">
    <source>
        <dbReference type="ARBA" id="ARBA00023136"/>
    </source>
</evidence>
<proteinExistence type="predicted"/>
<evidence type="ECO:0000256" key="5">
    <source>
        <dbReference type="SAM" id="Phobius"/>
    </source>
</evidence>
<dbReference type="Proteomes" id="UP001526201">
    <property type="component" value="Unassembled WGS sequence"/>
</dbReference>
<evidence type="ECO:0000256" key="2">
    <source>
        <dbReference type="ARBA" id="ARBA00022692"/>
    </source>
</evidence>
<feature type="transmembrane region" description="Helical" evidence="5">
    <location>
        <begin position="52"/>
        <end position="73"/>
    </location>
</feature>